<dbReference type="InterPro" id="IPR005945">
    <property type="entry name" value="Pro_imino_pep"/>
</dbReference>
<keyword evidence="2" id="KW-0378">Hydrolase</keyword>
<evidence type="ECO:0000256" key="2">
    <source>
        <dbReference type="ARBA" id="ARBA00022801"/>
    </source>
</evidence>
<evidence type="ECO:0000256" key="1">
    <source>
        <dbReference type="ARBA" id="ARBA00010088"/>
    </source>
</evidence>
<dbReference type="PRINTS" id="PR00793">
    <property type="entry name" value="PROAMNOPTASE"/>
</dbReference>
<dbReference type="Gene3D" id="3.40.50.1820">
    <property type="entry name" value="alpha/beta hydrolase"/>
    <property type="match status" value="1"/>
</dbReference>
<gene>
    <name evidence="4" type="ORF">B1B_06586</name>
</gene>
<dbReference type="SUPFAM" id="SSF53474">
    <property type="entry name" value="alpha/beta-Hydrolases"/>
    <property type="match status" value="1"/>
</dbReference>
<comment type="similarity">
    <text evidence="1">Belongs to the peptidase S33 family.</text>
</comment>
<reference evidence="4" key="1">
    <citation type="submission" date="2013-08" db="EMBL/GenBank/DDBJ databases">
        <authorList>
            <person name="Mendez C."/>
            <person name="Richter M."/>
            <person name="Ferrer M."/>
            <person name="Sanchez J."/>
        </authorList>
    </citation>
    <scope>NUCLEOTIDE SEQUENCE</scope>
</reference>
<dbReference type="NCBIfam" id="TIGR01250">
    <property type="entry name" value="pro_imino_pep_2"/>
    <property type="match status" value="1"/>
</dbReference>
<name>T1AW11_9ZZZZ</name>
<dbReference type="Pfam" id="PF00561">
    <property type="entry name" value="Abhydrolase_1"/>
    <property type="match status" value="1"/>
</dbReference>
<sequence length="297" mass="33908">MEAKPEERYVEVQGLKIFTKMFRAKNEKAVLLTMHGGPGMTHDYLLPLADLAGKGITVVFYDQFGCGRSDEPHDLSKFTIEYGVKEAEELRQKLFEDRKIFLMGSSYGGALALAYSLKHQDKLLGLIVTGGLASVDLTVKEMRRLIENLPEKERDAIKKYGDAEDYTNPEYVDAVWYFYHRHLLRMKDYPAEVMTSLEYGEKRNVYRIMNGPNEFTITGTIKGWDITGELHKISIPTLITVGKFDEVTPRVARSIHVEIKESHLEIMEGCSHLSMWEDRARYNQILSDFIISAVKAG</sequence>
<dbReference type="GO" id="GO:0008233">
    <property type="term" value="F:peptidase activity"/>
    <property type="evidence" value="ECO:0007669"/>
    <property type="project" value="InterPro"/>
</dbReference>
<comment type="caution">
    <text evidence="4">The sequence shown here is derived from an EMBL/GenBank/DDBJ whole genome shotgun (WGS) entry which is preliminary data.</text>
</comment>
<dbReference type="InterPro" id="IPR050266">
    <property type="entry name" value="AB_hydrolase_sf"/>
</dbReference>
<dbReference type="GO" id="GO:0016020">
    <property type="term" value="C:membrane"/>
    <property type="evidence" value="ECO:0007669"/>
    <property type="project" value="TreeGrafter"/>
</dbReference>
<feature type="domain" description="AB hydrolase-1" evidence="3">
    <location>
        <begin position="30"/>
        <end position="278"/>
    </location>
</feature>
<proteinExistence type="inferred from homology"/>
<dbReference type="PANTHER" id="PTHR43798">
    <property type="entry name" value="MONOACYLGLYCEROL LIPASE"/>
    <property type="match status" value="1"/>
</dbReference>
<organism evidence="4">
    <name type="scientific">mine drainage metagenome</name>
    <dbReference type="NCBI Taxonomy" id="410659"/>
    <lineage>
        <taxon>unclassified sequences</taxon>
        <taxon>metagenomes</taxon>
        <taxon>ecological metagenomes</taxon>
    </lineage>
</organism>
<dbReference type="InterPro" id="IPR002410">
    <property type="entry name" value="Peptidase_S33"/>
</dbReference>
<evidence type="ECO:0000313" key="4">
    <source>
        <dbReference type="EMBL" id="EQD64806.1"/>
    </source>
</evidence>
<accession>T1AW11</accession>
<dbReference type="AlphaFoldDB" id="T1AW11"/>
<dbReference type="EMBL" id="AUZY01004166">
    <property type="protein sequence ID" value="EQD64806.1"/>
    <property type="molecule type" value="Genomic_DNA"/>
</dbReference>
<dbReference type="InterPro" id="IPR000073">
    <property type="entry name" value="AB_hydrolase_1"/>
</dbReference>
<reference evidence="4" key="2">
    <citation type="journal article" date="2014" name="ISME J.">
        <title>Microbial stratification in low pH oxic and suboxic macroscopic growths along an acid mine drainage.</title>
        <authorList>
            <person name="Mendez-Garcia C."/>
            <person name="Mesa V."/>
            <person name="Sprenger R.R."/>
            <person name="Richter M."/>
            <person name="Diez M.S."/>
            <person name="Solano J."/>
            <person name="Bargiela R."/>
            <person name="Golyshina O.V."/>
            <person name="Manteca A."/>
            <person name="Ramos J.L."/>
            <person name="Gallego J.R."/>
            <person name="Llorente I."/>
            <person name="Martins Dos Santos V.A."/>
            <person name="Jensen O.N."/>
            <person name="Pelaez A.I."/>
            <person name="Sanchez J."/>
            <person name="Ferrer M."/>
        </authorList>
    </citation>
    <scope>NUCLEOTIDE SEQUENCE</scope>
</reference>
<dbReference type="InterPro" id="IPR029058">
    <property type="entry name" value="AB_hydrolase_fold"/>
</dbReference>
<dbReference type="GO" id="GO:0006508">
    <property type="term" value="P:proteolysis"/>
    <property type="evidence" value="ECO:0007669"/>
    <property type="project" value="InterPro"/>
</dbReference>
<evidence type="ECO:0000259" key="3">
    <source>
        <dbReference type="Pfam" id="PF00561"/>
    </source>
</evidence>
<dbReference type="PANTHER" id="PTHR43798:SF33">
    <property type="entry name" value="HYDROLASE, PUTATIVE (AFU_ORTHOLOGUE AFUA_2G14860)-RELATED"/>
    <property type="match status" value="1"/>
</dbReference>
<protein>
    <submittedName>
        <fullName evidence="4">Proline-specific peptidase</fullName>
    </submittedName>
</protein>
<dbReference type="PIRSF" id="PIRSF005539">
    <property type="entry name" value="Pept_S33_TRI_F1"/>
    <property type="match status" value="1"/>
</dbReference>